<proteinExistence type="predicted"/>
<sequence length="293" mass="31747">MLVLLWGTAAPGEPAPGERIERTRTVTVARGLDEPLPEVRVAGDVPTLLLFPSPIQKKTLTFDESRIRVLDAGELSVIIQAVADLQEGERHEIGVFFADGRAPRRAAFVLVTDLTEVDIRIDVRRPELPAMPCPNEAQPRAPLPEDFVLLGYVGEEGVSATPIKDVDAPSQGLSAVVGYSYRGHGWGLVAVLINNHFSQPPWTPRQATFTGTRGPSLQARLVVEGEGMIGPGEQGRVLAVVDMPTLSADTFFTLELRGESGRTLKLPNIRFPKAMMEGGNDIESAEAAIWCHC</sequence>
<keyword evidence="2" id="KW-1185">Reference proteome</keyword>
<gene>
    <name evidence="1" type="ordered locus">STAUR_2463</name>
</gene>
<dbReference type="HOGENOM" id="CLU_969186_0_0_7"/>
<evidence type="ECO:0000313" key="1">
    <source>
        <dbReference type="EMBL" id="ADO70267.1"/>
    </source>
</evidence>
<dbReference type="InterPro" id="IPR011754">
    <property type="entry name" value="Mxa_paralog_2268"/>
</dbReference>
<dbReference type="KEGG" id="sur:STAUR_2463"/>
<reference evidence="1 2" key="1">
    <citation type="journal article" date="2011" name="Mol. Biol. Evol.">
        <title>Comparative genomic analysis of fruiting body formation in Myxococcales.</title>
        <authorList>
            <person name="Huntley S."/>
            <person name="Hamann N."/>
            <person name="Wegener-Feldbrugge S."/>
            <person name="Treuner-Lange A."/>
            <person name="Kube M."/>
            <person name="Reinhardt R."/>
            <person name="Klages S."/>
            <person name="Muller R."/>
            <person name="Ronning C.M."/>
            <person name="Nierman W.C."/>
            <person name="Sogaard-Andersen L."/>
        </authorList>
    </citation>
    <scope>NUCLEOTIDE SEQUENCE [LARGE SCALE GENOMIC DNA]</scope>
    <source>
        <strain evidence="1 2">DW4/3-1</strain>
    </source>
</reference>
<dbReference type="AlphaFoldDB" id="E3FGD2"/>
<dbReference type="Proteomes" id="UP000001351">
    <property type="component" value="Chromosome"/>
</dbReference>
<evidence type="ECO:0000313" key="2">
    <source>
        <dbReference type="Proteomes" id="UP000001351"/>
    </source>
</evidence>
<dbReference type="NCBIfam" id="TIGR02268">
    <property type="entry name" value="Myxococcus xanthus paralogous family TIGR02268"/>
    <property type="match status" value="1"/>
</dbReference>
<name>E3FGD2_STIAD</name>
<organism evidence="1 2">
    <name type="scientific">Stigmatella aurantiaca (strain DW4/3-1)</name>
    <dbReference type="NCBI Taxonomy" id="378806"/>
    <lineage>
        <taxon>Bacteria</taxon>
        <taxon>Pseudomonadati</taxon>
        <taxon>Myxococcota</taxon>
        <taxon>Myxococcia</taxon>
        <taxon>Myxococcales</taxon>
        <taxon>Cystobacterineae</taxon>
        <taxon>Archangiaceae</taxon>
        <taxon>Stigmatella</taxon>
    </lineage>
</organism>
<dbReference type="EMBL" id="CP002271">
    <property type="protein sequence ID" value="ADO70267.1"/>
    <property type="molecule type" value="Genomic_DNA"/>
</dbReference>
<protein>
    <submittedName>
        <fullName evidence="1">Conserved uncharacterized protein</fullName>
    </submittedName>
</protein>
<accession>E3FGD2</accession>
<dbReference type="Pfam" id="PF09544">
    <property type="entry name" value="DUF2381"/>
    <property type="match status" value="2"/>
</dbReference>